<name>A0A6A8G2S9_9EURY</name>
<dbReference type="RefSeq" id="WP_154325913.1">
    <property type="nucleotide sequence ID" value="NZ_WKJQ01000001.1"/>
</dbReference>
<reference evidence="2 3" key="1">
    <citation type="submission" date="2019-11" db="EMBL/GenBank/DDBJ databases">
        <title>Whole genome sequence of Haloferax sp. MBLA0078.</title>
        <authorList>
            <person name="Seo M.-J."/>
            <person name="Cho E.-S."/>
        </authorList>
    </citation>
    <scope>NUCLEOTIDE SEQUENCE [LARGE SCALE GENOMIC DNA]</scope>
    <source>
        <strain evidence="2 3">MBLA0078</strain>
    </source>
</reference>
<organism evidence="2 3">
    <name type="scientific">Haloferax marinum</name>
    <dbReference type="NCBI Taxonomy" id="2666143"/>
    <lineage>
        <taxon>Archaea</taxon>
        <taxon>Methanobacteriati</taxon>
        <taxon>Methanobacteriota</taxon>
        <taxon>Stenosarchaea group</taxon>
        <taxon>Halobacteria</taxon>
        <taxon>Halobacteriales</taxon>
        <taxon>Haloferacaceae</taxon>
        <taxon>Haloferax</taxon>
    </lineage>
</organism>
<evidence type="ECO:0000256" key="1">
    <source>
        <dbReference type="SAM" id="Phobius"/>
    </source>
</evidence>
<keyword evidence="3" id="KW-1185">Reference proteome</keyword>
<protein>
    <submittedName>
        <fullName evidence="2">Uncharacterized protein</fullName>
    </submittedName>
</protein>
<feature type="transmembrane region" description="Helical" evidence="1">
    <location>
        <begin position="7"/>
        <end position="26"/>
    </location>
</feature>
<keyword evidence="1" id="KW-0472">Membrane</keyword>
<evidence type="ECO:0000313" key="3">
    <source>
        <dbReference type="Proteomes" id="UP000443423"/>
    </source>
</evidence>
<feature type="transmembrane region" description="Helical" evidence="1">
    <location>
        <begin position="32"/>
        <end position="51"/>
    </location>
</feature>
<sequence>MSTITRARIVGLLVAIVVAELSFLVVPSGPVYSIPVLVGAVALGLWVGRLLDGQG</sequence>
<comment type="caution">
    <text evidence="2">The sequence shown here is derived from an EMBL/GenBank/DDBJ whole genome shotgun (WGS) entry which is preliminary data.</text>
</comment>
<dbReference type="Proteomes" id="UP000443423">
    <property type="component" value="Unassembled WGS sequence"/>
</dbReference>
<keyword evidence="1" id="KW-0812">Transmembrane</keyword>
<evidence type="ECO:0000313" key="2">
    <source>
        <dbReference type="EMBL" id="MRW95077.1"/>
    </source>
</evidence>
<accession>A0A6A8G2S9</accession>
<dbReference type="OrthoDB" id="292192at2157"/>
<gene>
    <name evidence="2" type="ORF">GJR99_00645</name>
</gene>
<dbReference type="EMBL" id="WKJQ01000001">
    <property type="protein sequence ID" value="MRW95077.1"/>
    <property type="molecule type" value="Genomic_DNA"/>
</dbReference>
<dbReference type="AlphaFoldDB" id="A0A6A8G2S9"/>
<keyword evidence="1" id="KW-1133">Transmembrane helix</keyword>
<proteinExistence type="predicted"/>